<dbReference type="GO" id="GO:0005975">
    <property type="term" value="P:carbohydrate metabolic process"/>
    <property type="evidence" value="ECO:0007669"/>
    <property type="project" value="InterPro"/>
</dbReference>
<evidence type="ECO:0000256" key="3">
    <source>
        <dbReference type="ARBA" id="ARBA00022801"/>
    </source>
</evidence>
<dbReference type="Pfam" id="PF08531">
    <property type="entry name" value="Bac_rhamnosid_N"/>
    <property type="match status" value="1"/>
</dbReference>
<dbReference type="InterPro" id="IPR008902">
    <property type="entry name" value="Rhamnosid_concanavalin"/>
</dbReference>
<evidence type="ECO:0000259" key="7">
    <source>
        <dbReference type="Pfam" id="PF17390"/>
    </source>
</evidence>
<dbReference type="Pfam" id="PF25788">
    <property type="entry name" value="Ig_Rha78A_N"/>
    <property type="match status" value="1"/>
</dbReference>
<dbReference type="Gene3D" id="2.60.420.10">
    <property type="entry name" value="Maltose phosphorylase, domain 3"/>
    <property type="match status" value="1"/>
</dbReference>
<dbReference type="InterPro" id="IPR035396">
    <property type="entry name" value="Bac_rhamnosid6H"/>
</dbReference>
<dbReference type="InterPro" id="IPR016007">
    <property type="entry name" value="Alpha_rhamnosid"/>
</dbReference>
<dbReference type="Pfam" id="PF17389">
    <property type="entry name" value="Bac_rhamnosid6H"/>
    <property type="match status" value="1"/>
</dbReference>
<evidence type="ECO:0000259" key="4">
    <source>
        <dbReference type="Pfam" id="PF05592"/>
    </source>
</evidence>
<dbReference type="InterPro" id="IPR013737">
    <property type="entry name" value="Bac_rhamnosid_N"/>
</dbReference>
<dbReference type="Gene3D" id="1.50.10.10">
    <property type="match status" value="1"/>
</dbReference>
<evidence type="ECO:0000259" key="5">
    <source>
        <dbReference type="Pfam" id="PF08531"/>
    </source>
</evidence>
<dbReference type="RefSeq" id="WP_126581274.1">
    <property type="nucleotide sequence ID" value="NZ_BIFR01000001.1"/>
</dbReference>
<dbReference type="PANTHER" id="PTHR33307:SF6">
    <property type="entry name" value="ALPHA-RHAMNOSIDASE (EUROFUNG)-RELATED"/>
    <property type="match status" value="1"/>
</dbReference>
<dbReference type="OrthoDB" id="9761045at2"/>
<dbReference type="AlphaFoldDB" id="A0A402A458"/>
<reference evidence="9" key="1">
    <citation type="submission" date="2018-12" db="EMBL/GenBank/DDBJ databases">
        <title>Tengunoibacter tsumagoiensis gen. nov., sp. nov., Dictyobacter kobayashii sp. nov., D. alpinus sp. nov., and D. joshuensis sp. nov. and description of Dictyobacteraceae fam. nov. within the order Ktedonobacterales isolated from Tengu-no-mugimeshi.</title>
        <authorList>
            <person name="Wang C.M."/>
            <person name="Zheng Y."/>
            <person name="Sakai Y."/>
            <person name="Toyoda A."/>
            <person name="Minakuchi Y."/>
            <person name="Abe K."/>
            <person name="Yokota A."/>
            <person name="Yabe S."/>
        </authorList>
    </citation>
    <scope>NUCLEOTIDE SEQUENCE [LARGE SCALE GENOMIC DNA]</scope>
    <source>
        <strain evidence="9">Uno3</strain>
    </source>
</reference>
<comment type="caution">
    <text evidence="8">The sequence shown here is derived from an EMBL/GenBank/DDBJ whole genome shotgun (WGS) entry which is preliminary data.</text>
</comment>
<sequence length="927" mass="103681">MSQIQIVHLRCEYAQNPLGIDVEQPRFSWQLATSQPGRRGVRQTAYRILAGPSQQQVESGEDLLWDSGKVPSDQSIQIVYAGPALRSRQRVYWTVQIWDEEDQRVTTNELAYWEMGLLHASDWSAEWIGSEVFRPVQTKPMEWLNLTPEQMIQHWQDLSQQALASITPSTYLYKAVELHQQVVRARVYSTARGIYQLAINGQRVGADLFRPGWTDYNQRLQYQTYDITPLLQVGGNGFGLILADGWFAGVLSGGGQRHNYGMSTQALLQIELTYQDGSQQRIISDASWKISHGPVRYADLYLGEFYDARLEWDDWATAALDVSSWSEVVAEPVDAALLSAQIGPTVQRVLELEPISVQQPEAGVFIFDLGQNMVGWVRLRMQGGEGTRVRIRYSEMLNPDGTLYTTNLRTACSTDTYIFKGTGTEEVYEPTFTFHGFRYVELTEMDCTPVLSSLTGIVVQSATPGAGHFECSSPLVNQLVQNIQWGQRGNFLDVPTDCPQRDERLGWAGDAQIFARTATYNADVAGFFTKWLRDIADAQFPSGGIPNIVPALTETSVGAPGWVDVAIILPWTLSRVYGDLRLLEQYYPMMTRAIEFLTINNPQHLWRAQRNGGGNGAWDFGDWLSIDAQTSKDVLADAFYAYSVSLLASIAETLGKDEDAQKYQELFQQIKAAFNAAHVSADGHITGDTQTAYVLALSFHLLPEELRPAATHYLVDDIQRKGGHLSTGFLGVGHLLPALTEHGRLDIAYQLLLQESFPSWGYSIRQGATTIWERWDGWTEEKGFQDASMNSFNHYSLGSVGDWLFRYVAGIETDSGQHGERSGYKHILFQPHIHPALSFVKASYDSIHGRITSAWDLNDAGFIHWRGTVPPNTTATLLLPVCEGASVLESGDPIEEVAGITLLKREGELHVYHLESGDYHLSVKQPS</sequence>
<dbReference type="EC" id="3.2.1.40" evidence="2"/>
<feature type="domain" description="Alpha-L-rhamnosidase six-hairpin glycosidase" evidence="6">
    <location>
        <begin position="466"/>
        <end position="808"/>
    </location>
</feature>
<evidence type="ECO:0000256" key="1">
    <source>
        <dbReference type="ARBA" id="ARBA00001445"/>
    </source>
</evidence>
<dbReference type="Gene3D" id="2.60.120.260">
    <property type="entry name" value="Galactose-binding domain-like"/>
    <property type="match status" value="2"/>
</dbReference>
<evidence type="ECO:0000313" key="9">
    <source>
        <dbReference type="Proteomes" id="UP000287352"/>
    </source>
</evidence>
<comment type="catalytic activity">
    <reaction evidence="1">
        <text>Hydrolysis of terminal non-reducing alpha-L-rhamnose residues in alpha-L-rhamnosides.</text>
        <dbReference type="EC" id="3.2.1.40"/>
    </reaction>
</comment>
<protein>
    <recommendedName>
        <fullName evidence="2">alpha-L-rhamnosidase</fullName>
        <ecNumber evidence="2">3.2.1.40</ecNumber>
    </recommendedName>
</protein>
<feature type="domain" description="Alpha-L-rhamnosidase C-terminal" evidence="7">
    <location>
        <begin position="821"/>
        <end position="886"/>
    </location>
</feature>
<dbReference type="Pfam" id="PF05592">
    <property type="entry name" value="Bac_rhamnosid"/>
    <property type="match status" value="1"/>
</dbReference>
<dbReference type="InterPro" id="IPR013783">
    <property type="entry name" value="Ig-like_fold"/>
</dbReference>
<dbReference type="EMBL" id="BIFR01000001">
    <property type="protein sequence ID" value="GCE13775.1"/>
    <property type="molecule type" value="Genomic_DNA"/>
</dbReference>
<proteinExistence type="predicted"/>
<dbReference type="Gene3D" id="2.60.40.10">
    <property type="entry name" value="Immunoglobulins"/>
    <property type="match status" value="1"/>
</dbReference>
<evidence type="ECO:0000313" key="8">
    <source>
        <dbReference type="EMBL" id="GCE13775.1"/>
    </source>
</evidence>
<keyword evidence="9" id="KW-1185">Reference proteome</keyword>
<dbReference type="PANTHER" id="PTHR33307">
    <property type="entry name" value="ALPHA-RHAMNOSIDASE (EUROFUNG)"/>
    <property type="match status" value="1"/>
</dbReference>
<dbReference type="InterPro" id="IPR008928">
    <property type="entry name" value="6-hairpin_glycosidase_sf"/>
</dbReference>
<organism evidence="8 9">
    <name type="scientific">Tengunoibacter tsumagoiensis</name>
    <dbReference type="NCBI Taxonomy" id="2014871"/>
    <lineage>
        <taxon>Bacteria</taxon>
        <taxon>Bacillati</taxon>
        <taxon>Chloroflexota</taxon>
        <taxon>Ktedonobacteria</taxon>
        <taxon>Ktedonobacterales</taxon>
        <taxon>Dictyobacteraceae</taxon>
        <taxon>Tengunoibacter</taxon>
    </lineage>
</organism>
<name>A0A402A458_9CHLR</name>
<evidence type="ECO:0000256" key="2">
    <source>
        <dbReference type="ARBA" id="ARBA00012652"/>
    </source>
</evidence>
<accession>A0A402A458</accession>
<evidence type="ECO:0000259" key="6">
    <source>
        <dbReference type="Pfam" id="PF17389"/>
    </source>
</evidence>
<keyword evidence="3" id="KW-0378">Hydrolase</keyword>
<dbReference type="InterPro" id="IPR035398">
    <property type="entry name" value="Bac_rhamnosid_C"/>
</dbReference>
<dbReference type="Pfam" id="PF17390">
    <property type="entry name" value="Bac_rhamnosid_C"/>
    <property type="match status" value="1"/>
</dbReference>
<feature type="domain" description="Alpha-L-rhamnosidase concanavalin-like" evidence="4">
    <location>
        <begin position="361"/>
        <end position="459"/>
    </location>
</feature>
<dbReference type="InterPro" id="IPR012341">
    <property type="entry name" value="6hp_glycosidase-like_sf"/>
</dbReference>
<dbReference type="GO" id="GO:0030596">
    <property type="term" value="F:alpha-L-rhamnosidase activity"/>
    <property type="evidence" value="ECO:0007669"/>
    <property type="project" value="UniProtKB-EC"/>
</dbReference>
<gene>
    <name evidence="8" type="primary">ramA</name>
    <name evidence="8" type="ORF">KTT_36340</name>
</gene>
<feature type="domain" description="Bacterial alpha-L-rhamnosidase N-terminal" evidence="5">
    <location>
        <begin position="181"/>
        <end position="348"/>
    </location>
</feature>
<dbReference type="Proteomes" id="UP000287352">
    <property type="component" value="Unassembled WGS sequence"/>
</dbReference>
<dbReference type="PIRSF" id="PIRSF010631">
    <property type="entry name" value="A-rhamnsds"/>
    <property type="match status" value="1"/>
</dbReference>
<dbReference type="SUPFAM" id="SSF48208">
    <property type="entry name" value="Six-hairpin glycosidases"/>
    <property type="match status" value="1"/>
</dbReference>